<feature type="compositionally biased region" description="Gly residues" evidence="1">
    <location>
        <begin position="1"/>
        <end position="11"/>
    </location>
</feature>
<dbReference type="EMBL" id="QKKF02020805">
    <property type="protein sequence ID" value="RZF39054.1"/>
    <property type="molecule type" value="Genomic_DNA"/>
</dbReference>
<evidence type="ECO:0000313" key="2">
    <source>
        <dbReference type="EMBL" id="RZF39054.1"/>
    </source>
</evidence>
<accession>A0A482WZU7</accession>
<organism evidence="2 3">
    <name type="scientific">Laodelphax striatellus</name>
    <name type="common">Small brown planthopper</name>
    <name type="synonym">Delphax striatella</name>
    <dbReference type="NCBI Taxonomy" id="195883"/>
    <lineage>
        <taxon>Eukaryota</taxon>
        <taxon>Metazoa</taxon>
        <taxon>Ecdysozoa</taxon>
        <taxon>Arthropoda</taxon>
        <taxon>Hexapoda</taxon>
        <taxon>Insecta</taxon>
        <taxon>Pterygota</taxon>
        <taxon>Neoptera</taxon>
        <taxon>Paraneoptera</taxon>
        <taxon>Hemiptera</taxon>
        <taxon>Auchenorrhyncha</taxon>
        <taxon>Fulgoroidea</taxon>
        <taxon>Delphacidae</taxon>
        <taxon>Criomorphinae</taxon>
        <taxon>Laodelphax</taxon>
    </lineage>
</organism>
<protein>
    <submittedName>
        <fullName evidence="2">Uncharacterized protein</fullName>
    </submittedName>
</protein>
<sequence>GNVERGGTGRGGDLRPHSGPDGPSAGDVSAGAGRHGSRGRRRASGQPRVPAPVSRASLELLQPPQGKLFRA</sequence>
<proteinExistence type="predicted"/>
<feature type="region of interest" description="Disordered" evidence="1">
    <location>
        <begin position="1"/>
        <end position="71"/>
    </location>
</feature>
<dbReference type="AlphaFoldDB" id="A0A482WZU7"/>
<evidence type="ECO:0000313" key="3">
    <source>
        <dbReference type="Proteomes" id="UP000291343"/>
    </source>
</evidence>
<dbReference type="Proteomes" id="UP000291343">
    <property type="component" value="Unassembled WGS sequence"/>
</dbReference>
<feature type="non-terminal residue" evidence="2">
    <location>
        <position position="71"/>
    </location>
</feature>
<comment type="caution">
    <text evidence="2">The sequence shown here is derived from an EMBL/GenBank/DDBJ whole genome shotgun (WGS) entry which is preliminary data.</text>
</comment>
<name>A0A482WZU7_LAOST</name>
<gene>
    <name evidence="2" type="ORF">LSTR_LSTR016052</name>
</gene>
<feature type="non-terminal residue" evidence="2">
    <location>
        <position position="1"/>
    </location>
</feature>
<keyword evidence="3" id="KW-1185">Reference proteome</keyword>
<reference evidence="2 3" key="1">
    <citation type="journal article" date="2017" name="Gigascience">
        <title>Genome sequence of the small brown planthopper, Laodelphax striatellus.</title>
        <authorList>
            <person name="Zhu J."/>
            <person name="Jiang F."/>
            <person name="Wang X."/>
            <person name="Yang P."/>
            <person name="Bao Y."/>
            <person name="Zhao W."/>
            <person name="Wang W."/>
            <person name="Lu H."/>
            <person name="Wang Q."/>
            <person name="Cui N."/>
            <person name="Li J."/>
            <person name="Chen X."/>
            <person name="Luo L."/>
            <person name="Yu J."/>
            <person name="Kang L."/>
            <person name="Cui F."/>
        </authorList>
    </citation>
    <scope>NUCLEOTIDE SEQUENCE [LARGE SCALE GENOMIC DNA]</scope>
    <source>
        <strain evidence="2">Lst14</strain>
    </source>
</reference>
<dbReference type="InParanoid" id="A0A482WZU7"/>
<evidence type="ECO:0000256" key="1">
    <source>
        <dbReference type="SAM" id="MobiDB-lite"/>
    </source>
</evidence>